<evidence type="ECO:0000313" key="1">
    <source>
        <dbReference type="EMBL" id="JAP67432.1"/>
    </source>
</evidence>
<proteinExistence type="evidence at transcript level"/>
<name>A0A131XM50_9ACAR</name>
<reference evidence="1" key="1">
    <citation type="journal article" date="2017" name="Ticks Tick Borne Dis.">
        <title>An insight into the sialome of Hyalomma excavatum.</title>
        <authorList>
            <person name="Ribeiro J.M."/>
            <person name="Slovak M."/>
            <person name="Francischetti I.M."/>
        </authorList>
    </citation>
    <scope>NUCLEOTIDE SEQUENCE</scope>
    <source>
        <strain evidence="1">Samish</strain>
        <tissue evidence="1">Salivary glands</tissue>
    </source>
</reference>
<feature type="non-terminal residue" evidence="1">
    <location>
        <position position="1"/>
    </location>
</feature>
<sequence length="104" mass="12276">SITNLRQLSELPTLQSRRKLHRLQMLYNILNGNIRMGFTDYMQYNSARPTRWKHSKTIVRPRVKTNAYQFSFFPRTIAEWNELPCDIVGLSSVHAFTNAVQDYL</sequence>
<protein>
    <submittedName>
        <fullName evidence="1">Putative ficolin/ixoderin</fullName>
    </submittedName>
</protein>
<dbReference type="AlphaFoldDB" id="A0A131XM50"/>
<dbReference type="EMBL" id="GEFH01001149">
    <property type="protein sequence ID" value="JAP67432.1"/>
    <property type="molecule type" value="mRNA"/>
</dbReference>
<accession>A0A131XM50</accession>
<organism evidence="1">
    <name type="scientific">Hyalomma excavatum</name>
    <dbReference type="NCBI Taxonomy" id="257692"/>
    <lineage>
        <taxon>Eukaryota</taxon>
        <taxon>Metazoa</taxon>
        <taxon>Ecdysozoa</taxon>
        <taxon>Arthropoda</taxon>
        <taxon>Chelicerata</taxon>
        <taxon>Arachnida</taxon>
        <taxon>Acari</taxon>
        <taxon>Parasitiformes</taxon>
        <taxon>Ixodida</taxon>
        <taxon>Ixodoidea</taxon>
        <taxon>Ixodidae</taxon>
        <taxon>Hyalomminae</taxon>
        <taxon>Hyalomma</taxon>
    </lineage>
</organism>